<dbReference type="InterPro" id="IPR013658">
    <property type="entry name" value="SGL"/>
</dbReference>
<reference evidence="4" key="1">
    <citation type="journal article" date="2019" name="Int. J. Syst. Evol. Microbiol.">
        <title>The Global Catalogue of Microorganisms (GCM) 10K type strain sequencing project: providing services to taxonomists for standard genome sequencing and annotation.</title>
        <authorList>
            <consortium name="The Broad Institute Genomics Platform"/>
            <consortium name="The Broad Institute Genome Sequencing Center for Infectious Disease"/>
            <person name="Wu L."/>
            <person name="Ma J."/>
        </authorList>
    </citation>
    <scope>NUCLEOTIDE SEQUENCE [LARGE SCALE GENOMIC DNA]</scope>
    <source>
        <strain evidence="4">KACC 12649</strain>
    </source>
</reference>
<dbReference type="InterPro" id="IPR005511">
    <property type="entry name" value="SMP-30"/>
</dbReference>
<evidence type="ECO:0000256" key="1">
    <source>
        <dbReference type="ARBA" id="ARBA00008853"/>
    </source>
</evidence>
<dbReference type="EMBL" id="JBHSMU010000011">
    <property type="protein sequence ID" value="MFC5460429.1"/>
    <property type="molecule type" value="Genomic_DNA"/>
</dbReference>
<sequence length="295" mass="31914">MMDVFIDARHELGECILWCERTGRLLWTDIPAATLWAHSPSTGKTASWPMPERLCSFALTGSDDRLLLGLASGLAFFTFSTGAVTRILDVEADIPSTRLNDGRCDRQGRFVFGMFNQDPGPKAPVGSFYRLNLDLTLERLPLGNVAIANSICFSPDGRRMYFADSVTREIRCCDYNPCSGEIGESRTFVAAAAAPGEPDGSTIDAEGCLWTTRWGAGQVMRFTPDGRLDRVLELGAPQPSCPAFGGPGLSTLYVTSAHLGMGEGERAAAPLSGALFQQRLDLRGLPESRFLHAGS</sequence>
<dbReference type="EC" id="3.1.1.99" evidence="3"/>
<evidence type="ECO:0000313" key="4">
    <source>
        <dbReference type="Proteomes" id="UP001596050"/>
    </source>
</evidence>
<dbReference type="InterPro" id="IPR011042">
    <property type="entry name" value="6-blade_b-propeller_TolB-like"/>
</dbReference>
<evidence type="ECO:0000259" key="2">
    <source>
        <dbReference type="Pfam" id="PF08450"/>
    </source>
</evidence>
<dbReference type="SUPFAM" id="SSF63829">
    <property type="entry name" value="Calcium-dependent phosphotriesterase"/>
    <property type="match status" value="1"/>
</dbReference>
<accession>A0ABW0L3Y9</accession>
<dbReference type="Gene3D" id="2.120.10.30">
    <property type="entry name" value="TolB, C-terminal domain"/>
    <property type="match status" value="1"/>
</dbReference>
<evidence type="ECO:0000313" key="3">
    <source>
        <dbReference type="EMBL" id="MFC5460429.1"/>
    </source>
</evidence>
<comment type="caution">
    <text evidence="3">The sequence shown here is derived from an EMBL/GenBank/DDBJ whole genome shotgun (WGS) entry which is preliminary data.</text>
</comment>
<gene>
    <name evidence="3" type="ORF">ACFPN5_11490</name>
</gene>
<comment type="similarity">
    <text evidence="1">Belongs to the SMP-30/CGR1 family.</text>
</comment>
<organism evidence="3 4">
    <name type="scientific">Massilia niabensis</name>
    <dbReference type="NCBI Taxonomy" id="544910"/>
    <lineage>
        <taxon>Bacteria</taxon>
        <taxon>Pseudomonadati</taxon>
        <taxon>Pseudomonadota</taxon>
        <taxon>Betaproteobacteria</taxon>
        <taxon>Burkholderiales</taxon>
        <taxon>Oxalobacteraceae</taxon>
        <taxon>Telluria group</taxon>
        <taxon>Massilia</taxon>
    </lineage>
</organism>
<feature type="domain" description="SMP-30/Gluconolactonase/LRE-like region" evidence="2">
    <location>
        <begin position="12"/>
        <end position="258"/>
    </location>
</feature>
<dbReference type="Pfam" id="PF08450">
    <property type="entry name" value="SGL"/>
    <property type="match status" value="1"/>
</dbReference>
<dbReference type="RefSeq" id="WP_379783293.1">
    <property type="nucleotide sequence ID" value="NZ_JBHSMU010000011.1"/>
</dbReference>
<keyword evidence="3" id="KW-0378">Hydrolase</keyword>
<dbReference type="GO" id="GO:0016787">
    <property type="term" value="F:hydrolase activity"/>
    <property type="evidence" value="ECO:0007669"/>
    <property type="project" value="UniProtKB-KW"/>
</dbReference>
<dbReference type="PRINTS" id="PR01790">
    <property type="entry name" value="SMP30FAMILY"/>
</dbReference>
<dbReference type="PANTHER" id="PTHR10907">
    <property type="entry name" value="REGUCALCIN"/>
    <property type="match status" value="1"/>
</dbReference>
<keyword evidence="4" id="KW-1185">Reference proteome</keyword>
<protein>
    <submittedName>
        <fullName evidence="3">SMP-30/gluconolactonase/LRE family protein</fullName>
        <ecNumber evidence="3">3.1.1.99</ecNumber>
    </submittedName>
</protein>
<dbReference type="Proteomes" id="UP001596050">
    <property type="component" value="Unassembled WGS sequence"/>
</dbReference>
<dbReference type="PANTHER" id="PTHR10907:SF47">
    <property type="entry name" value="REGUCALCIN"/>
    <property type="match status" value="1"/>
</dbReference>
<name>A0ABW0L3Y9_9BURK</name>
<proteinExistence type="inferred from homology"/>